<dbReference type="GO" id="GO:0008168">
    <property type="term" value="F:methyltransferase activity"/>
    <property type="evidence" value="ECO:0007669"/>
    <property type="project" value="UniProtKB-KW"/>
</dbReference>
<dbReference type="Pfam" id="PF13649">
    <property type="entry name" value="Methyltransf_25"/>
    <property type="match status" value="1"/>
</dbReference>
<evidence type="ECO:0000259" key="1">
    <source>
        <dbReference type="Pfam" id="PF13649"/>
    </source>
</evidence>
<gene>
    <name evidence="2" type="ORF">IRJ16_06645</name>
</gene>
<dbReference type="Gene3D" id="3.40.50.150">
    <property type="entry name" value="Vaccinia Virus protein VP39"/>
    <property type="match status" value="1"/>
</dbReference>
<evidence type="ECO:0000313" key="3">
    <source>
        <dbReference type="Proteomes" id="UP000622475"/>
    </source>
</evidence>
<dbReference type="SUPFAM" id="SSF53335">
    <property type="entry name" value="S-adenosyl-L-methionine-dependent methyltransferases"/>
    <property type="match status" value="1"/>
</dbReference>
<sequence length="230" mass="26439">MPNLKYRSFEPEVMDDLGLPSTEIDPVLDGLAKMNRWFGAHQSVIRSIKNFPVNKGDHISDWGSGGGDTLAAIRTWSDQDGLNLKLTGVDAAPAAIRFAEQHTHGQQINYIQAHVLGDELQRDQFDIVCSGLFSHHFDDEEWVRLIRKMYDSAKRGVILTDLHRHWVLYYAVMLITHTITGNKMVRVDGPLSVKRAFKKHEIISLLQKAQIDNYKLTWVWPFRWLLVIHK</sequence>
<organism evidence="2 3">
    <name type="scientific">Mucilaginibacter myungsuensis</name>
    <dbReference type="NCBI Taxonomy" id="649104"/>
    <lineage>
        <taxon>Bacteria</taxon>
        <taxon>Pseudomonadati</taxon>
        <taxon>Bacteroidota</taxon>
        <taxon>Sphingobacteriia</taxon>
        <taxon>Sphingobacteriales</taxon>
        <taxon>Sphingobacteriaceae</taxon>
        <taxon>Mucilaginibacter</taxon>
    </lineage>
</organism>
<dbReference type="EMBL" id="JADFFL010000002">
    <property type="protein sequence ID" value="MBE9661558.1"/>
    <property type="molecule type" value="Genomic_DNA"/>
</dbReference>
<proteinExistence type="predicted"/>
<evidence type="ECO:0000313" key="2">
    <source>
        <dbReference type="EMBL" id="MBE9661558.1"/>
    </source>
</evidence>
<name>A0A929KW67_9SPHI</name>
<dbReference type="InterPro" id="IPR041698">
    <property type="entry name" value="Methyltransf_25"/>
</dbReference>
<keyword evidence="2" id="KW-0808">Transferase</keyword>
<feature type="domain" description="Methyltransferase" evidence="1">
    <location>
        <begin position="60"/>
        <end position="156"/>
    </location>
</feature>
<dbReference type="InterPro" id="IPR029063">
    <property type="entry name" value="SAM-dependent_MTases_sf"/>
</dbReference>
<dbReference type="RefSeq" id="WP_194110742.1">
    <property type="nucleotide sequence ID" value="NZ_JADFFL010000002.1"/>
</dbReference>
<protein>
    <submittedName>
        <fullName evidence="2">Methyltransferase domain-containing protein</fullName>
    </submittedName>
</protein>
<dbReference type="Proteomes" id="UP000622475">
    <property type="component" value="Unassembled WGS sequence"/>
</dbReference>
<comment type="caution">
    <text evidence="2">The sequence shown here is derived from an EMBL/GenBank/DDBJ whole genome shotgun (WGS) entry which is preliminary data.</text>
</comment>
<reference evidence="2" key="1">
    <citation type="submission" date="2020-10" db="EMBL/GenBank/DDBJ databases">
        <title>Mucilaginibacter mali sp. nov., isolated from rhizosphere soil of apple orchard.</title>
        <authorList>
            <person name="Lee J.-S."/>
            <person name="Kim H.S."/>
            <person name="Kim J.-S."/>
        </authorList>
    </citation>
    <scope>NUCLEOTIDE SEQUENCE</scope>
    <source>
        <strain evidence="2">KCTC 22746</strain>
    </source>
</reference>
<dbReference type="GO" id="GO:0032259">
    <property type="term" value="P:methylation"/>
    <property type="evidence" value="ECO:0007669"/>
    <property type="project" value="UniProtKB-KW"/>
</dbReference>
<accession>A0A929KW67</accession>
<keyword evidence="3" id="KW-1185">Reference proteome</keyword>
<keyword evidence="2" id="KW-0489">Methyltransferase</keyword>
<dbReference type="AlphaFoldDB" id="A0A929KW67"/>